<dbReference type="PANTHER" id="PTHR24305:SF166">
    <property type="entry name" value="CYTOCHROME P450 12A4, MITOCHONDRIAL-RELATED"/>
    <property type="match status" value="1"/>
</dbReference>
<dbReference type="PANTHER" id="PTHR24305">
    <property type="entry name" value="CYTOCHROME P450"/>
    <property type="match status" value="1"/>
</dbReference>
<dbReference type="PRINTS" id="PR00385">
    <property type="entry name" value="P450"/>
</dbReference>
<evidence type="ECO:0000256" key="2">
    <source>
        <dbReference type="PIRSR" id="PIRSR602401-1"/>
    </source>
</evidence>
<evidence type="ECO:0000313" key="4">
    <source>
        <dbReference type="EMBL" id="KAK9801866.1"/>
    </source>
</evidence>
<dbReference type="GO" id="GO:0005506">
    <property type="term" value="F:iron ion binding"/>
    <property type="evidence" value="ECO:0007669"/>
    <property type="project" value="InterPro"/>
</dbReference>
<dbReference type="PRINTS" id="PR00463">
    <property type="entry name" value="EP450I"/>
</dbReference>
<dbReference type="GO" id="GO:0016705">
    <property type="term" value="F:oxidoreductase activity, acting on paired donors, with incorporation or reduction of molecular oxygen"/>
    <property type="evidence" value="ECO:0007669"/>
    <property type="project" value="InterPro"/>
</dbReference>
<comment type="similarity">
    <text evidence="1">Belongs to the cytochrome P450 family.</text>
</comment>
<keyword evidence="2" id="KW-0408">Iron</keyword>
<reference evidence="4 5" key="1">
    <citation type="journal article" date="2024" name="Nat. Commun.">
        <title>Phylogenomics reveals the evolutionary origins of lichenization in chlorophyte algae.</title>
        <authorList>
            <person name="Puginier C."/>
            <person name="Libourel C."/>
            <person name="Otte J."/>
            <person name="Skaloud P."/>
            <person name="Haon M."/>
            <person name="Grisel S."/>
            <person name="Petersen M."/>
            <person name="Berrin J.G."/>
            <person name="Delaux P.M."/>
            <person name="Dal Grande F."/>
            <person name="Keller J."/>
        </authorList>
    </citation>
    <scope>NUCLEOTIDE SEQUENCE [LARGE SCALE GENOMIC DNA]</scope>
    <source>
        <strain evidence="4 5">SAG 2036</strain>
    </source>
</reference>
<keyword evidence="2" id="KW-0349">Heme</keyword>
<name>A0AAW1NWD1_9CHLO</name>
<evidence type="ECO:0000256" key="1">
    <source>
        <dbReference type="ARBA" id="ARBA00010617"/>
    </source>
</evidence>
<dbReference type="Pfam" id="PF00067">
    <property type="entry name" value="p450"/>
    <property type="match status" value="1"/>
</dbReference>
<feature type="transmembrane region" description="Helical" evidence="3">
    <location>
        <begin position="75"/>
        <end position="96"/>
    </location>
</feature>
<comment type="cofactor">
    <cofactor evidence="2">
        <name>heme</name>
        <dbReference type="ChEBI" id="CHEBI:30413"/>
    </cofactor>
</comment>
<protein>
    <recommendedName>
        <fullName evidence="6">Cytochrome P450</fullName>
    </recommendedName>
</protein>
<organism evidence="4 5">
    <name type="scientific">Symbiochloris irregularis</name>
    <dbReference type="NCBI Taxonomy" id="706552"/>
    <lineage>
        <taxon>Eukaryota</taxon>
        <taxon>Viridiplantae</taxon>
        <taxon>Chlorophyta</taxon>
        <taxon>core chlorophytes</taxon>
        <taxon>Trebouxiophyceae</taxon>
        <taxon>Trebouxiales</taxon>
        <taxon>Trebouxiaceae</taxon>
        <taxon>Symbiochloris</taxon>
    </lineage>
</organism>
<dbReference type="SUPFAM" id="SSF48264">
    <property type="entry name" value="Cytochrome P450"/>
    <property type="match status" value="1"/>
</dbReference>
<proteinExistence type="inferred from homology"/>
<accession>A0AAW1NWD1</accession>
<dbReference type="CDD" id="cd00302">
    <property type="entry name" value="cytochrome_P450"/>
    <property type="match status" value="1"/>
</dbReference>
<evidence type="ECO:0008006" key="6">
    <source>
        <dbReference type="Google" id="ProtNLM"/>
    </source>
</evidence>
<comment type="caution">
    <text evidence="4">The sequence shown here is derived from an EMBL/GenBank/DDBJ whole genome shotgun (WGS) entry which is preliminary data.</text>
</comment>
<sequence length="593" mass="65106">MCQGRQSSDWFQWSPRRAFSGFTKSQKAELTKTRSGGGALRDPVVGLALALAGLPVLVASALFARAACSSIGLHLPPAAVTACVSSLALVCAWSAVGPVLKLTSAVRAAHQRSLALRGLPGPQYGLLGILPFLRARKDLHRQVTEWAEQYGPIFKVRCINYHAVVITDPVLATCVLRDKVLDKVRFQYHFLDPFLGGVNILTGPTDDHWRAVRKGVSPAFSAVRMRDACNVVAQCALQLVHIIAARPQTPRNIDNLLLRESMDVIGRIGFNKDMGALRAVEDAHAVDQADLMVRSTHEVTLRIYEPYRVHKLWKPSSIVAGLLAHMRSTDPLPGSFAQLLLATQDPSTKQPLADHLMIPEIASLFFAGIDTTGHTGTWVLYLLSQHPEVEEKLLRELDALELLATPSRPHPRPVSPQDLGRLSFLQAIIKEALRLYPPVGIGQIRVSRRHDITLAGKLHLPRGTLLWVPHHAIQNTSFNWDQPDKFLPERWLEKGQEYADVSKLRLPAEWYEGMGVGTGTPLPSSAEDCTGAPSCTAKRYMPFAEGPRDCLGQNLAKTSLLASIATLVAHLHFDLADRMQGPAGSVITFRPCQ</sequence>
<dbReference type="InterPro" id="IPR001128">
    <property type="entry name" value="Cyt_P450"/>
</dbReference>
<feature type="transmembrane region" description="Helical" evidence="3">
    <location>
        <begin position="44"/>
        <end position="63"/>
    </location>
</feature>
<dbReference type="AlphaFoldDB" id="A0AAW1NWD1"/>
<dbReference type="InterPro" id="IPR036396">
    <property type="entry name" value="Cyt_P450_sf"/>
</dbReference>
<keyword evidence="3" id="KW-0472">Membrane</keyword>
<dbReference type="Proteomes" id="UP001465755">
    <property type="component" value="Unassembled WGS sequence"/>
</dbReference>
<dbReference type="InterPro" id="IPR002401">
    <property type="entry name" value="Cyt_P450_E_grp-I"/>
</dbReference>
<dbReference type="InterPro" id="IPR050121">
    <property type="entry name" value="Cytochrome_P450_monoxygenase"/>
</dbReference>
<dbReference type="GO" id="GO:0020037">
    <property type="term" value="F:heme binding"/>
    <property type="evidence" value="ECO:0007669"/>
    <property type="project" value="InterPro"/>
</dbReference>
<dbReference type="Gene3D" id="1.10.630.10">
    <property type="entry name" value="Cytochrome P450"/>
    <property type="match status" value="1"/>
</dbReference>
<dbReference type="EMBL" id="JALJOQ010000075">
    <property type="protein sequence ID" value="KAK9801866.1"/>
    <property type="molecule type" value="Genomic_DNA"/>
</dbReference>
<keyword evidence="3" id="KW-0812">Transmembrane</keyword>
<dbReference type="GO" id="GO:0004497">
    <property type="term" value="F:monooxygenase activity"/>
    <property type="evidence" value="ECO:0007669"/>
    <property type="project" value="InterPro"/>
</dbReference>
<evidence type="ECO:0000313" key="5">
    <source>
        <dbReference type="Proteomes" id="UP001465755"/>
    </source>
</evidence>
<feature type="binding site" description="axial binding residue" evidence="2">
    <location>
        <position position="550"/>
    </location>
    <ligand>
        <name>heme</name>
        <dbReference type="ChEBI" id="CHEBI:30413"/>
    </ligand>
    <ligandPart>
        <name>Fe</name>
        <dbReference type="ChEBI" id="CHEBI:18248"/>
    </ligandPart>
</feature>
<evidence type="ECO:0000256" key="3">
    <source>
        <dbReference type="SAM" id="Phobius"/>
    </source>
</evidence>
<keyword evidence="3" id="KW-1133">Transmembrane helix</keyword>
<keyword evidence="2" id="KW-0479">Metal-binding</keyword>
<gene>
    <name evidence="4" type="ORF">WJX73_003752</name>
</gene>
<keyword evidence="5" id="KW-1185">Reference proteome</keyword>